<dbReference type="SUPFAM" id="SSF64438">
    <property type="entry name" value="CNF1/YfiH-like putative cysteine hydrolases"/>
    <property type="match status" value="1"/>
</dbReference>
<evidence type="ECO:0000256" key="2">
    <source>
        <dbReference type="ARBA" id="ARBA00003215"/>
    </source>
</evidence>
<dbReference type="Gene3D" id="3.60.140.10">
    <property type="entry name" value="CNF1/YfiH-like putative cysteine hydrolases"/>
    <property type="match status" value="1"/>
</dbReference>
<dbReference type="EMBL" id="CP115965">
    <property type="protein sequence ID" value="WZW97668.1"/>
    <property type="molecule type" value="Genomic_DNA"/>
</dbReference>
<comment type="function">
    <text evidence="2">Purine nucleoside enzyme that catalyzes the phosphorolysis of adenosine and inosine nucleosides, yielding D-ribose 1-phosphate and the respective free bases, adenine and hypoxanthine. Also catalyzes the phosphorolysis of S-methyl-5'-thioadenosine into adenine and S-methyl-5-thio-alpha-D-ribose 1-phosphate. Also has adenosine deaminase activity.</text>
</comment>
<protein>
    <submittedName>
        <fullName evidence="13">Polyphenol oxidase family protein</fullName>
    </submittedName>
</protein>
<comment type="catalytic activity">
    <reaction evidence="11">
        <text>S-methyl-5'-thioadenosine + phosphate = 5-(methylsulfanyl)-alpha-D-ribose 1-phosphate + adenine</text>
        <dbReference type="Rhea" id="RHEA:11852"/>
        <dbReference type="ChEBI" id="CHEBI:16708"/>
        <dbReference type="ChEBI" id="CHEBI:17509"/>
        <dbReference type="ChEBI" id="CHEBI:43474"/>
        <dbReference type="ChEBI" id="CHEBI:58533"/>
        <dbReference type="EC" id="2.4.2.28"/>
    </reaction>
    <physiologicalReaction direction="left-to-right" evidence="11">
        <dbReference type="Rhea" id="RHEA:11853"/>
    </physiologicalReaction>
</comment>
<evidence type="ECO:0000256" key="12">
    <source>
        <dbReference type="SAM" id="MobiDB-lite"/>
    </source>
</evidence>
<keyword evidence="14" id="KW-1185">Reference proteome</keyword>
<evidence type="ECO:0000256" key="3">
    <source>
        <dbReference type="ARBA" id="ARBA00007353"/>
    </source>
</evidence>
<dbReference type="Proteomes" id="UP001434337">
    <property type="component" value="Chromosome"/>
</dbReference>
<comment type="catalytic activity">
    <reaction evidence="9">
        <text>adenosine + H2O + H(+) = inosine + NH4(+)</text>
        <dbReference type="Rhea" id="RHEA:24408"/>
        <dbReference type="ChEBI" id="CHEBI:15377"/>
        <dbReference type="ChEBI" id="CHEBI:15378"/>
        <dbReference type="ChEBI" id="CHEBI:16335"/>
        <dbReference type="ChEBI" id="CHEBI:17596"/>
        <dbReference type="ChEBI" id="CHEBI:28938"/>
        <dbReference type="EC" id="3.5.4.4"/>
    </reaction>
    <physiologicalReaction direction="left-to-right" evidence="9">
        <dbReference type="Rhea" id="RHEA:24409"/>
    </physiologicalReaction>
</comment>
<accession>A0ABZ3C4L1</accession>
<dbReference type="CDD" id="cd16833">
    <property type="entry name" value="YfiH"/>
    <property type="match status" value="1"/>
</dbReference>
<evidence type="ECO:0000313" key="14">
    <source>
        <dbReference type="Proteomes" id="UP001434337"/>
    </source>
</evidence>
<gene>
    <name evidence="13" type="ORF">PCC79_12255</name>
</gene>
<comment type="similarity">
    <text evidence="3">Belongs to the purine nucleoside phosphorylase YfiH/LACC1 family.</text>
</comment>
<feature type="region of interest" description="Disordered" evidence="12">
    <location>
        <begin position="210"/>
        <end position="231"/>
    </location>
</feature>
<evidence type="ECO:0000256" key="9">
    <source>
        <dbReference type="ARBA" id="ARBA00047989"/>
    </source>
</evidence>
<dbReference type="PANTHER" id="PTHR30616">
    <property type="entry name" value="UNCHARACTERIZED PROTEIN YFIH"/>
    <property type="match status" value="1"/>
</dbReference>
<dbReference type="InterPro" id="IPR011324">
    <property type="entry name" value="Cytotoxic_necrot_fac-like_cat"/>
</dbReference>
<evidence type="ECO:0000256" key="10">
    <source>
        <dbReference type="ARBA" id="ARBA00048968"/>
    </source>
</evidence>
<name>A0ABZ3C4L1_9ACTN</name>
<keyword evidence="4" id="KW-0808">Transferase</keyword>
<dbReference type="RefSeq" id="WP_342371982.1">
    <property type="nucleotide sequence ID" value="NZ_CP115965.1"/>
</dbReference>
<sequence>MFHHHSDPGADGVGVAFTSAELDLGDRQTGAARADAFARLSQSLGVPVAIVGQVHGAAVADADQAPLVASGLVDLGVEADAVLTSRRGLAVAVRVADCVPILLAAADGGAVAAVHAGRAGLLAGVIGAAVARLRERSAAPLRAWIGPHICGACYEVPPELAADAAARLGVPVPRTRWGTTGIDLGAAAARQLAEAGAAVTVVPGCTLTTPTLHSHRRDPGGGRQVGLIWRG</sequence>
<keyword evidence="5" id="KW-0479">Metal-binding</keyword>
<dbReference type="PANTHER" id="PTHR30616:SF2">
    <property type="entry name" value="PURINE NUCLEOSIDE PHOSPHORYLASE LACC1"/>
    <property type="match status" value="1"/>
</dbReference>
<dbReference type="InterPro" id="IPR003730">
    <property type="entry name" value="Cu_polyphenol_OxRdtase"/>
</dbReference>
<keyword evidence="6" id="KW-0378">Hydrolase</keyword>
<comment type="catalytic activity">
    <reaction evidence="1">
        <text>inosine + phosphate = alpha-D-ribose 1-phosphate + hypoxanthine</text>
        <dbReference type="Rhea" id="RHEA:27646"/>
        <dbReference type="ChEBI" id="CHEBI:17368"/>
        <dbReference type="ChEBI" id="CHEBI:17596"/>
        <dbReference type="ChEBI" id="CHEBI:43474"/>
        <dbReference type="ChEBI" id="CHEBI:57720"/>
        <dbReference type="EC" id="2.4.2.1"/>
    </reaction>
    <physiologicalReaction direction="left-to-right" evidence="1">
        <dbReference type="Rhea" id="RHEA:27647"/>
    </physiologicalReaction>
</comment>
<proteinExistence type="inferred from homology"/>
<dbReference type="InterPro" id="IPR038371">
    <property type="entry name" value="Cu_polyphenol_OxRdtase_sf"/>
</dbReference>
<reference evidence="13 14" key="1">
    <citation type="journal article" date="2023" name="Environ Microbiome">
        <title>A coral-associated actinobacterium mitigates coral bleaching under heat stress.</title>
        <authorList>
            <person name="Li J."/>
            <person name="Zou Y."/>
            <person name="Li Q."/>
            <person name="Zhang J."/>
            <person name="Bourne D.G."/>
            <person name="Lyu Y."/>
            <person name="Liu C."/>
            <person name="Zhang S."/>
        </authorList>
    </citation>
    <scope>NUCLEOTIDE SEQUENCE [LARGE SCALE GENOMIC DNA]</scope>
    <source>
        <strain evidence="13 14">SCSIO 13291</strain>
    </source>
</reference>
<organism evidence="13 14">
    <name type="scientific">Propioniciclava soli</name>
    <dbReference type="NCBI Taxonomy" id="2775081"/>
    <lineage>
        <taxon>Bacteria</taxon>
        <taxon>Bacillati</taxon>
        <taxon>Actinomycetota</taxon>
        <taxon>Actinomycetes</taxon>
        <taxon>Propionibacteriales</taxon>
        <taxon>Propionibacteriaceae</taxon>
        <taxon>Propioniciclava</taxon>
    </lineage>
</organism>
<evidence type="ECO:0000256" key="1">
    <source>
        <dbReference type="ARBA" id="ARBA00000553"/>
    </source>
</evidence>
<dbReference type="Pfam" id="PF02578">
    <property type="entry name" value="Cu-oxidase_4"/>
    <property type="match status" value="1"/>
</dbReference>
<evidence type="ECO:0000256" key="8">
    <source>
        <dbReference type="ARBA" id="ARBA00023008"/>
    </source>
</evidence>
<evidence type="ECO:0000256" key="5">
    <source>
        <dbReference type="ARBA" id="ARBA00022723"/>
    </source>
</evidence>
<evidence type="ECO:0000313" key="13">
    <source>
        <dbReference type="EMBL" id="WZW97668.1"/>
    </source>
</evidence>
<keyword evidence="8" id="KW-0186">Copper</keyword>
<evidence type="ECO:0000256" key="7">
    <source>
        <dbReference type="ARBA" id="ARBA00022833"/>
    </source>
</evidence>
<evidence type="ECO:0000256" key="4">
    <source>
        <dbReference type="ARBA" id="ARBA00022679"/>
    </source>
</evidence>
<comment type="catalytic activity">
    <reaction evidence="10">
        <text>adenosine + phosphate = alpha-D-ribose 1-phosphate + adenine</text>
        <dbReference type="Rhea" id="RHEA:27642"/>
        <dbReference type="ChEBI" id="CHEBI:16335"/>
        <dbReference type="ChEBI" id="CHEBI:16708"/>
        <dbReference type="ChEBI" id="CHEBI:43474"/>
        <dbReference type="ChEBI" id="CHEBI:57720"/>
        <dbReference type="EC" id="2.4.2.1"/>
    </reaction>
    <physiologicalReaction direction="left-to-right" evidence="10">
        <dbReference type="Rhea" id="RHEA:27643"/>
    </physiologicalReaction>
</comment>
<keyword evidence="7" id="KW-0862">Zinc</keyword>
<evidence type="ECO:0000256" key="6">
    <source>
        <dbReference type="ARBA" id="ARBA00022801"/>
    </source>
</evidence>
<evidence type="ECO:0000256" key="11">
    <source>
        <dbReference type="ARBA" id="ARBA00049893"/>
    </source>
</evidence>